<reference evidence="2 3" key="1">
    <citation type="journal article" date="2010" name="Nature">
        <title>Genome sequencing and analysis of the model grass Brachypodium distachyon.</title>
        <authorList>
            <consortium name="International Brachypodium Initiative"/>
        </authorList>
    </citation>
    <scope>NUCLEOTIDE SEQUENCE [LARGE SCALE GENOMIC DNA]</scope>
    <source>
        <strain evidence="2 3">Bd21</strain>
    </source>
</reference>
<dbReference type="Proteomes" id="UP000008810">
    <property type="component" value="Chromosome 4"/>
</dbReference>
<accession>A0A0Q3EJ06</accession>
<dbReference type="EMBL" id="CM000883">
    <property type="protein sequence ID" value="KQJ86372.1"/>
    <property type="molecule type" value="Genomic_DNA"/>
</dbReference>
<dbReference type="Gramene" id="KQJ86372">
    <property type="protein sequence ID" value="KQJ86372"/>
    <property type="gene ID" value="BRADI_4g04993v3"/>
</dbReference>
<evidence type="ECO:0000313" key="2">
    <source>
        <dbReference type="EMBL" id="KQJ86372.1"/>
    </source>
</evidence>
<keyword evidence="4" id="KW-1185">Reference proteome</keyword>
<dbReference type="AlphaFoldDB" id="A0A0Q3EJ06"/>
<organism evidence="2">
    <name type="scientific">Brachypodium distachyon</name>
    <name type="common">Purple false brome</name>
    <name type="synonym">Trachynia distachya</name>
    <dbReference type="NCBI Taxonomy" id="15368"/>
    <lineage>
        <taxon>Eukaryota</taxon>
        <taxon>Viridiplantae</taxon>
        <taxon>Streptophyta</taxon>
        <taxon>Embryophyta</taxon>
        <taxon>Tracheophyta</taxon>
        <taxon>Spermatophyta</taxon>
        <taxon>Magnoliopsida</taxon>
        <taxon>Liliopsida</taxon>
        <taxon>Poales</taxon>
        <taxon>Poaceae</taxon>
        <taxon>BOP clade</taxon>
        <taxon>Pooideae</taxon>
        <taxon>Stipodae</taxon>
        <taxon>Brachypodieae</taxon>
        <taxon>Brachypodium</taxon>
    </lineage>
</organism>
<evidence type="ECO:0000313" key="4">
    <source>
        <dbReference type="Proteomes" id="UP000008810"/>
    </source>
</evidence>
<evidence type="ECO:0000313" key="3">
    <source>
        <dbReference type="EnsemblPlants" id="KQJ86372"/>
    </source>
</evidence>
<sequence length="92" mass="9657">MRDQRAARPLAVGGDSQEWRAGAPALAARRPAGQDKENEAERRRRAAATQRFVGRSRGGGGGVAAKGAAVGGGRRQGAGRRGHVCRGRERRG</sequence>
<feature type="region of interest" description="Disordered" evidence="1">
    <location>
        <begin position="1"/>
        <end position="92"/>
    </location>
</feature>
<feature type="compositionally biased region" description="Basic residues" evidence="1">
    <location>
        <begin position="77"/>
        <end position="92"/>
    </location>
</feature>
<reference evidence="3" key="3">
    <citation type="submission" date="2018-08" db="UniProtKB">
        <authorList>
            <consortium name="EnsemblPlants"/>
        </authorList>
    </citation>
    <scope>IDENTIFICATION</scope>
    <source>
        <strain evidence="3">cv. Bd21</strain>
    </source>
</reference>
<feature type="compositionally biased region" description="Gly residues" evidence="1">
    <location>
        <begin position="56"/>
        <end position="76"/>
    </location>
</feature>
<evidence type="ECO:0000256" key="1">
    <source>
        <dbReference type="SAM" id="MobiDB-lite"/>
    </source>
</evidence>
<name>A0A0Q3EJ06_BRADI</name>
<feature type="compositionally biased region" description="Low complexity" evidence="1">
    <location>
        <begin position="20"/>
        <end position="31"/>
    </location>
</feature>
<dbReference type="EnsemblPlants" id="KQJ86372">
    <property type="protein sequence ID" value="KQJ86372"/>
    <property type="gene ID" value="BRADI_4g04993v3"/>
</dbReference>
<proteinExistence type="predicted"/>
<reference evidence="2" key="2">
    <citation type="submission" date="2017-06" db="EMBL/GenBank/DDBJ databases">
        <title>WGS assembly of Brachypodium distachyon.</title>
        <authorList>
            <consortium name="The International Brachypodium Initiative"/>
            <person name="Lucas S."/>
            <person name="Harmon-Smith M."/>
            <person name="Lail K."/>
            <person name="Tice H."/>
            <person name="Grimwood J."/>
            <person name="Bruce D."/>
            <person name="Barry K."/>
            <person name="Shu S."/>
            <person name="Lindquist E."/>
            <person name="Wang M."/>
            <person name="Pitluck S."/>
            <person name="Vogel J.P."/>
            <person name="Garvin D.F."/>
            <person name="Mockler T.C."/>
            <person name="Schmutz J."/>
            <person name="Rokhsar D."/>
            <person name="Bevan M.W."/>
        </authorList>
    </citation>
    <scope>NUCLEOTIDE SEQUENCE</scope>
    <source>
        <strain evidence="2">Bd21</strain>
    </source>
</reference>
<gene>
    <name evidence="2" type="ORF">BRADI_4g04993v3</name>
</gene>
<dbReference type="InParanoid" id="A0A0Q3EJ06"/>
<protein>
    <submittedName>
        <fullName evidence="2 3">Uncharacterized protein</fullName>
    </submittedName>
</protein>
<feature type="compositionally biased region" description="Basic and acidic residues" evidence="1">
    <location>
        <begin position="32"/>
        <end position="42"/>
    </location>
</feature>